<organism evidence="3 4">
    <name type="scientific">Candidatus Chlorohelix allophototropha</name>
    <dbReference type="NCBI Taxonomy" id="3003348"/>
    <lineage>
        <taxon>Bacteria</taxon>
        <taxon>Bacillati</taxon>
        <taxon>Chloroflexota</taxon>
        <taxon>Chloroflexia</taxon>
        <taxon>Candidatus Chloroheliales</taxon>
        <taxon>Candidatus Chloroheliaceae</taxon>
        <taxon>Candidatus Chlorohelix</taxon>
    </lineage>
</organism>
<name>A0A8T7M1I9_9CHLR</name>
<reference evidence="3 4" key="1">
    <citation type="submission" date="2020-06" db="EMBL/GenBank/DDBJ databases">
        <title>Anoxygenic phototrophic Chloroflexota member uses a Type I reaction center.</title>
        <authorList>
            <person name="Tsuji J.M."/>
            <person name="Shaw N.A."/>
            <person name="Nagashima S."/>
            <person name="Venkiteswaran J."/>
            <person name="Schiff S.L."/>
            <person name="Hanada S."/>
            <person name="Tank M."/>
            <person name="Neufeld J.D."/>
        </authorList>
    </citation>
    <scope>NUCLEOTIDE SEQUENCE [LARGE SCALE GENOMIC DNA]</scope>
    <source>
        <strain evidence="3">L227-S17</strain>
    </source>
</reference>
<evidence type="ECO:0000256" key="1">
    <source>
        <dbReference type="ARBA" id="ARBA00022679"/>
    </source>
</evidence>
<dbReference type="PANTHER" id="PTHR23416:SF78">
    <property type="entry name" value="LIPOPOLYSACCHARIDE BIOSYNTHESIS O-ACETYL TRANSFERASE WBBJ-RELATED"/>
    <property type="match status" value="1"/>
</dbReference>
<dbReference type="Gene3D" id="2.160.10.10">
    <property type="entry name" value="Hexapeptide repeat proteins"/>
    <property type="match status" value="1"/>
</dbReference>
<sequence length="197" mass="21444">MPVVDKTLETLKQLKGQARLAKLRRYFRIGTNVLRAKIYLRKASFLGKYVQVLGNPRIGVWGGEMIIHNKVVIDSIVARVEIVANKGGRLEIGEGTYINYGTSIACSKSIVIGKKCLIGTYCNIIDNDYHGILDRDKPAPSQEVVLEDNVWIGGKVIILKGVTIGKDSVVAAGSVVTRSIPPRCIAAGVPAKIIKTF</sequence>
<keyword evidence="1" id="KW-0808">Transferase</keyword>
<dbReference type="Proteomes" id="UP000521676">
    <property type="component" value="Unassembled WGS sequence"/>
</dbReference>
<comment type="caution">
    <text evidence="3">The sequence shown here is derived from an EMBL/GenBank/DDBJ whole genome shotgun (WGS) entry which is preliminary data.</text>
</comment>
<evidence type="ECO:0000313" key="3">
    <source>
        <dbReference type="EMBL" id="NWJ45890.1"/>
    </source>
</evidence>
<accession>A0A8T7M1I9</accession>
<dbReference type="InterPro" id="IPR051159">
    <property type="entry name" value="Hexapeptide_acetyltransf"/>
</dbReference>
<dbReference type="GO" id="GO:0016746">
    <property type="term" value="F:acyltransferase activity"/>
    <property type="evidence" value="ECO:0007669"/>
    <property type="project" value="UniProtKB-KW"/>
</dbReference>
<keyword evidence="2" id="KW-0677">Repeat</keyword>
<dbReference type="InterPro" id="IPR011004">
    <property type="entry name" value="Trimer_LpxA-like_sf"/>
</dbReference>
<dbReference type="PANTHER" id="PTHR23416">
    <property type="entry name" value="SIALIC ACID SYNTHASE-RELATED"/>
    <property type="match status" value="1"/>
</dbReference>
<dbReference type="SUPFAM" id="SSF51161">
    <property type="entry name" value="Trimeric LpxA-like enzymes"/>
    <property type="match status" value="1"/>
</dbReference>
<dbReference type="Pfam" id="PF00132">
    <property type="entry name" value="Hexapep"/>
    <property type="match status" value="1"/>
</dbReference>
<dbReference type="InterPro" id="IPR001451">
    <property type="entry name" value="Hexapep"/>
</dbReference>
<dbReference type="CDD" id="cd04647">
    <property type="entry name" value="LbH_MAT_like"/>
    <property type="match status" value="1"/>
</dbReference>
<dbReference type="RefSeq" id="WP_341469644.1">
    <property type="nucleotide sequence ID" value="NZ_CP128399.1"/>
</dbReference>
<evidence type="ECO:0000256" key="2">
    <source>
        <dbReference type="ARBA" id="ARBA00022737"/>
    </source>
</evidence>
<dbReference type="EMBL" id="JACATZ010000001">
    <property type="protein sequence ID" value="NWJ45890.1"/>
    <property type="molecule type" value="Genomic_DNA"/>
</dbReference>
<dbReference type="AlphaFoldDB" id="A0A8T7M1I9"/>
<evidence type="ECO:0000313" key="4">
    <source>
        <dbReference type="Proteomes" id="UP000521676"/>
    </source>
</evidence>
<proteinExistence type="predicted"/>
<dbReference type="PROSITE" id="PS00101">
    <property type="entry name" value="HEXAPEP_TRANSFERASES"/>
    <property type="match status" value="1"/>
</dbReference>
<dbReference type="InterPro" id="IPR018357">
    <property type="entry name" value="Hexapep_transf_CS"/>
</dbReference>
<keyword evidence="3" id="KW-0012">Acyltransferase</keyword>
<protein>
    <submittedName>
        <fullName evidence="3">Acyltransferase</fullName>
    </submittedName>
</protein>
<gene>
    <name evidence="3" type="ORF">HXX08_08430</name>
</gene>